<organism evidence="3 4">
    <name type="scientific">Smittium culicis</name>
    <dbReference type="NCBI Taxonomy" id="133412"/>
    <lineage>
        <taxon>Eukaryota</taxon>
        <taxon>Fungi</taxon>
        <taxon>Fungi incertae sedis</taxon>
        <taxon>Zoopagomycota</taxon>
        <taxon>Kickxellomycotina</taxon>
        <taxon>Harpellomycetes</taxon>
        <taxon>Harpellales</taxon>
        <taxon>Legeriomycetaceae</taxon>
        <taxon>Smittium</taxon>
    </lineage>
</organism>
<gene>
    <name evidence="3" type="ORF">AYI70_g2886</name>
</gene>
<feature type="domain" description="B30.2/SPRY" evidence="1">
    <location>
        <begin position="277"/>
        <end position="466"/>
    </location>
</feature>
<dbReference type="Pfam" id="PF08513">
    <property type="entry name" value="LisH"/>
    <property type="match status" value="1"/>
</dbReference>
<protein>
    <submittedName>
        <fullName evidence="3">Ran-binding protein 9</fullName>
    </submittedName>
</protein>
<dbReference type="InterPro" id="IPR006594">
    <property type="entry name" value="LisH"/>
</dbReference>
<dbReference type="InterPro" id="IPR043136">
    <property type="entry name" value="B30.2/SPRY_sf"/>
</dbReference>
<dbReference type="InterPro" id="IPR024964">
    <property type="entry name" value="CTLH/CRA"/>
</dbReference>
<comment type="caution">
    <text evidence="3">The sequence shown here is derived from an EMBL/GenBank/DDBJ whole genome shotgun (WGS) entry which is preliminary data.</text>
</comment>
<dbReference type="Proteomes" id="UP000187283">
    <property type="component" value="Unassembled WGS sequence"/>
</dbReference>
<keyword evidence="4" id="KW-1185">Reference proteome</keyword>
<dbReference type="OrthoDB" id="25503at2759"/>
<feature type="domain" description="CTLH" evidence="2">
    <location>
        <begin position="658"/>
        <end position="715"/>
    </location>
</feature>
<dbReference type="PROSITE" id="PS50896">
    <property type="entry name" value="LISH"/>
    <property type="match status" value="1"/>
</dbReference>
<sequence length="981" mass="110645">MEDQATSDSNASNENLEINIYSLQGRPNPDSEGLSEQSLAELELGLQNPQQDGSSGFANFSSFSDITRWTELATEGGIDFLYQNRSGNRGRGASRTARRGRPTGISYSRIFSQANRTPRSDHTPFISQRSANFENDDPVTAIGNLVSDIIDLEYGNHPSNNQSISNDGFDTNISASDAKAKYLEMYREELGLFPDSDKSESIDLSEKLSLPSYLINTSFGKTRTRHFPAIKKFISNFATQIDDLPLDSTPPSPAHEILKRIDCYETMIAHKIFVPKSEYIKFMNEKFELRQSLSLPFVMSKTDSSKHVNIMDDRLQVRYSGPGNEDKDSGMVRANCFMPQTSGIFYFETKIVSKGKNGYIGIGFCTVKVILDRLPGWDSDSWGYHGDDGNSFQCSGSGKKYGPQFTTGDIIGCGVNFINREAFFVKNGVYLGVAFSNLDTSKSLYPSVGMRTLGEEVALNFGKSPFVFDIDSYVHEHHLSMWRSVLSTDITSLSNSSVLKCTDSNSKSDYVKVQGTDSKLSTSHKNFETSNDVDMINNECQDDDINTKSQNEFDSTTQLNTNKNLPSSFNSPKEGLLFNLNSVINKKNTSKFSTSDAINELVLSYLIHNGYNNSAESFAKNSVGISNNHDFRISDNTIAENKVKSEKITNLIKKRSQQVARRKEICELIKNGNILESLQLIEQHYPSIMSKNIYFIFSLRCQHFIELARASNSTSIPSSKLLDQNFCMKVIDDINTEDLYVKEKQANNYDFENNPWSENYSLEKNNKSNTSHLRKSSFDMDIDEESFDISISNGFRNESTSSLDEENYNNKEYKDTFNSVYLSTISSSFRNSNPEKVFDESDLSYMNPSLLDPKQAAEQMMLFGQSLSEYYSNPVLIKTCNELSLQSSSDEIEFESKLESIFSVLSYEDPTKSPETSYLFDVKRRIFEAEIANIQILQSEGKTIYSPLEMVYRQSDTCLMTLNDTFFEPKTSLILMEKKFG</sequence>
<dbReference type="EMBL" id="LSSN01000771">
    <property type="protein sequence ID" value="OMJ22413.1"/>
    <property type="molecule type" value="Genomic_DNA"/>
</dbReference>
<dbReference type="CDD" id="cd12909">
    <property type="entry name" value="SPRY_RanBP9_10"/>
    <property type="match status" value="1"/>
</dbReference>
<dbReference type="PANTHER" id="PTHR12864">
    <property type="entry name" value="RAN BINDING PROTEIN 9-RELATED"/>
    <property type="match status" value="1"/>
</dbReference>
<dbReference type="SUPFAM" id="SSF49899">
    <property type="entry name" value="Concanavalin A-like lectins/glucanases"/>
    <property type="match status" value="1"/>
</dbReference>
<dbReference type="AlphaFoldDB" id="A0A1R1Y677"/>
<dbReference type="Pfam" id="PF10607">
    <property type="entry name" value="CTLH"/>
    <property type="match status" value="1"/>
</dbReference>
<dbReference type="InterPro" id="IPR006595">
    <property type="entry name" value="CTLH_C"/>
</dbReference>
<dbReference type="PROSITE" id="PS50188">
    <property type="entry name" value="B302_SPRY"/>
    <property type="match status" value="1"/>
</dbReference>
<proteinExistence type="predicted"/>
<dbReference type="SMART" id="SM00668">
    <property type="entry name" value="CTLH"/>
    <property type="match status" value="1"/>
</dbReference>
<evidence type="ECO:0000259" key="1">
    <source>
        <dbReference type="PROSITE" id="PS50188"/>
    </source>
</evidence>
<dbReference type="PROSITE" id="PS50897">
    <property type="entry name" value="CTLH"/>
    <property type="match status" value="1"/>
</dbReference>
<dbReference type="InterPro" id="IPR050618">
    <property type="entry name" value="Ubq-SigPath_Reg"/>
</dbReference>
<evidence type="ECO:0000259" key="2">
    <source>
        <dbReference type="PROSITE" id="PS50897"/>
    </source>
</evidence>
<dbReference type="InterPro" id="IPR003877">
    <property type="entry name" value="SPRY_dom"/>
</dbReference>
<name>A0A1R1Y677_9FUNG</name>
<reference evidence="3 4" key="1">
    <citation type="submission" date="2017-01" db="EMBL/GenBank/DDBJ databases">
        <authorList>
            <person name="Mah S.A."/>
            <person name="Swanson W.J."/>
            <person name="Moy G.W."/>
            <person name="Vacquier V.D."/>
        </authorList>
    </citation>
    <scope>NUCLEOTIDE SEQUENCE [LARGE SCALE GENOMIC DNA]</scope>
    <source>
        <strain evidence="3 4">GSMNP</strain>
    </source>
</reference>
<dbReference type="InterPro" id="IPR035782">
    <property type="entry name" value="SPRY_RanBP9/10"/>
</dbReference>
<dbReference type="SMART" id="SM00449">
    <property type="entry name" value="SPRY"/>
    <property type="match status" value="1"/>
</dbReference>
<dbReference type="STRING" id="133412.A0A1R1Y677"/>
<dbReference type="Gene3D" id="2.60.120.920">
    <property type="match status" value="1"/>
</dbReference>
<evidence type="ECO:0000313" key="3">
    <source>
        <dbReference type="EMBL" id="OMJ22413.1"/>
    </source>
</evidence>
<evidence type="ECO:0000313" key="4">
    <source>
        <dbReference type="Proteomes" id="UP000187283"/>
    </source>
</evidence>
<dbReference type="Pfam" id="PF00622">
    <property type="entry name" value="SPRY"/>
    <property type="match status" value="1"/>
</dbReference>
<accession>A0A1R1Y677</accession>
<dbReference type="InterPro" id="IPR001870">
    <property type="entry name" value="B30.2/SPRY"/>
</dbReference>
<dbReference type="InterPro" id="IPR013320">
    <property type="entry name" value="ConA-like_dom_sf"/>
</dbReference>